<accession>A0AAE0ZCX8</accession>
<dbReference type="Proteomes" id="UP001283361">
    <property type="component" value="Unassembled WGS sequence"/>
</dbReference>
<protein>
    <submittedName>
        <fullName evidence="1">Uncharacterized protein</fullName>
    </submittedName>
</protein>
<proteinExistence type="predicted"/>
<gene>
    <name evidence="1" type="ORF">RRG08_042376</name>
</gene>
<dbReference type="EMBL" id="JAWDGP010004208">
    <property type="protein sequence ID" value="KAK3766596.1"/>
    <property type="molecule type" value="Genomic_DNA"/>
</dbReference>
<organism evidence="1 2">
    <name type="scientific">Elysia crispata</name>
    <name type="common">lettuce slug</name>
    <dbReference type="NCBI Taxonomy" id="231223"/>
    <lineage>
        <taxon>Eukaryota</taxon>
        <taxon>Metazoa</taxon>
        <taxon>Spiralia</taxon>
        <taxon>Lophotrochozoa</taxon>
        <taxon>Mollusca</taxon>
        <taxon>Gastropoda</taxon>
        <taxon>Heterobranchia</taxon>
        <taxon>Euthyneura</taxon>
        <taxon>Panpulmonata</taxon>
        <taxon>Sacoglossa</taxon>
        <taxon>Placobranchoidea</taxon>
        <taxon>Plakobranchidae</taxon>
        <taxon>Elysia</taxon>
    </lineage>
</organism>
<evidence type="ECO:0000313" key="2">
    <source>
        <dbReference type="Proteomes" id="UP001283361"/>
    </source>
</evidence>
<evidence type="ECO:0000313" key="1">
    <source>
        <dbReference type="EMBL" id="KAK3766596.1"/>
    </source>
</evidence>
<dbReference type="AlphaFoldDB" id="A0AAE0ZCX8"/>
<sequence length="99" mass="11046">MILYYSLAANPCVARPDRVTFGVPRVHSYEPDRLTLELNSKNPEGVQPLGEPRGCEDIEMSVLKASTSPTSSLTHNRGCKRSWHQVQGVLKPHLSYQVV</sequence>
<name>A0AAE0ZCX8_9GAST</name>
<reference evidence="1" key="1">
    <citation type="journal article" date="2023" name="G3 (Bethesda)">
        <title>A reference genome for the long-term kleptoplast-retaining sea slug Elysia crispata morphotype clarki.</title>
        <authorList>
            <person name="Eastman K.E."/>
            <person name="Pendleton A.L."/>
            <person name="Shaikh M.A."/>
            <person name="Suttiyut T."/>
            <person name="Ogas R."/>
            <person name="Tomko P."/>
            <person name="Gavelis G."/>
            <person name="Widhalm J.R."/>
            <person name="Wisecaver J.H."/>
        </authorList>
    </citation>
    <scope>NUCLEOTIDE SEQUENCE</scope>
    <source>
        <strain evidence="1">ECLA1</strain>
    </source>
</reference>
<comment type="caution">
    <text evidence="1">The sequence shown here is derived from an EMBL/GenBank/DDBJ whole genome shotgun (WGS) entry which is preliminary data.</text>
</comment>
<keyword evidence="2" id="KW-1185">Reference proteome</keyword>